<proteinExistence type="predicted"/>
<reference evidence="1 2" key="1">
    <citation type="journal article" date="2013" name="Curr. Biol.">
        <title>The Genome of the Foraminiferan Reticulomyxa filosa.</title>
        <authorList>
            <person name="Glockner G."/>
            <person name="Hulsmann N."/>
            <person name="Schleicher M."/>
            <person name="Noegel A.A."/>
            <person name="Eichinger L."/>
            <person name="Gallinger C."/>
            <person name="Pawlowski J."/>
            <person name="Sierra R."/>
            <person name="Euteneuer U."/>
            <person name="Pillet L."/>
            <person name="Moustafa A."/>
            <person name="Platzer M."/>
            <person name="Groth M."/>
            <person name="Szafranski K."/>
            <person name="Schliwa M."/>
        </authorList>
    </citation>
    <scope>NUCLEOTIDE SEQUENCE [LARGE SCALE GENOMIC DNA]</scope>
</reference>
<organism evidence="1 2">
    <name type="scientific">Reticulomyxa filosa</name>
    <dbReference type="NCBI Taxonomy" id="46433"/>
    <lineage>
        <taxon>Eukaryota</taxon>
        <taxon>Sar</taxon>
        <taxon>Rhizaria</taxon>
        <taxon>Retaria</taxon>
        <taxon>Foraminifera</taxon>
        <taxon>Monothalamids</taxon>
        <taxon>Reticulomyxidae</taxon>
        <taxon>Reticulomyxa</taxon>
    </lineage>
</organism>
<evidence type="ECO:0000313" key="1">
    <source>
        <dbReference type="EMBL" id="ETO06655.1"/>
    </source>
</evidence>
<name>X6M0Z9_RETFI</name>
<gene>
    <name evidence="1" type="ORF">RFI_30737</name>
</gene>
<feature type="non-terminal residue" evidence="1">
    <location>
        <position position="112"/>
    </location>
</feature>
<evidence type="ECO:0000313" key="2">
    <source>
        <dbReference type="Proteomes" id="UP000023152"/>
    </source>
</evidence>
<accession>X6M0Z9</accession>
<dbReference type="EMBL" id="ASPP01026924">
    <property type="protein sequence ID" value="ETO06655.1"/>
    <property type="molecule type" value="Genomic_DNA"/>
</dbReference>
<comment type="caution">
    <text evidence="1">The sequence shown here is derived from an EMBL/GenBank/DDBJ whole genome shotgun (WGS) entry which is preliminary data.</text>
</comment>
<keyword evidence="2" id="KW-1185">Reference proteome</keyword>
<sequence>MSDLTTTNDKISTRPRWKTRFLASIDKKKEEALKVLIQNELGRERVFPKELLLLIMDFTMILRWNNDPKKHGDGVEFVNDTEIRIKCKHVQQYALVMIDYCIRKEDSLFSYE</sequence>
<dbReference type="AlphaFoldDB" id="X6M0Z9"/>
<protein>
    <submittedName>
        <fullName evidence="1">Uncharacterized protein</fullName>
    </submittedName>
</protein>
<dbReference type="Proteomes" id="UP000023152">
    <property type="component" value="Unassembled WGS sequence"/>
</dbReference>